<dbReference type="EMBL" id="JBCEWA010000004">
    <property type="protein sequence ID" value="MEL5988201.1"/>
    <property type="molecule type" value="Genomic_DNA"/>
</dbReference>
<dbReference type="Pfam" id="PF06935">
    <property type="entry name" value="DUF1284"/>
    <property type="match status" value="1"/>
</dbReference>
<organism evidence="1 2">
    <name type="scientific">Kurthia gibsonii</name>
    <dbReference type="NCBI Taxonomy" id="33946"/>
    <lineage>
        <taxon>Bacteria</taxon>
        <taxon>Bacillati</taxon>
        <taxon>Bacillota</taxon>
        <taxon>Bacilli</taxon>
        <taxon>Bacillales</taxon>
        <taxon>Caryophanaceae</taxon>
        <taxon>Kurthia</taxon>
    </lineage>
</organism>
<evidence type="ECO:0000313" key="1">
    <source>
        <dbReference type="EMBL" id="MEL5988201.1"/>
    </source>
</evidence>
<keyword evidence="2" id="KW-1185">Reference proteome</keyword>
<reference evidence="1 2" key="1">
    <citation type="submission" date="2024-04" db="EMBL/GenBank/DDBJ databases">
        <authorList>
            <person name="Wu Y.S."/>
            <person name="Zhang L."/>
        </authorList>
    </citation>
    <scope>NUCLEOTIDE SEQUENCE [LARGE SCALE GENOMIC DNA]</scope>
    <source>
        <strain evidence="1 2">KG-01</strain>
    </source>
</reference>
<evidence type="ECO:0000313" key="2">
    <source>
        <dbReference type="Proteomes" id="UP001398420"/>
    </source>
</evidence>
<sequence>MIHLRGHHLLCLVGYRGMGYSEEYVENMTRIHRQLRARPTTLVRLVKGIDHLCEKYPNSGEYHCLSEEIFNQDAYIAEKLGIQIGQLVPWFEVERRLKKYIQPTDIATICENCSWRSYGVCEEGMERIHKGISLFDV</sequence>
<accession>A0ABU9LKJ1</accession>
<proteinExistence type="predicted"/>
<dbReference type="RefSeq" id="WP_068453854.1">
    <property type="nucleotide sequence ID" value="NZ_CP147847.1"/>
</dbReference>
<gene>
    <name evidence="1" type="ORF">AAF454_07185</name>
</gene>
<comment type="caution">
    <text evidence="1">The sequence shown here is derived from an EMBL/GenBank/DDBJ whole genome shotgun (WGS) entry which is preliminary data.</text>
</comment>
<dbReference type="Proteomes" id="UP001398420">
    <property type="component" value="Unassembled WGS sequence"/>
</dbReference>
<dbReference type="InterPro" id="IPR009702">
    <property type="entry name" value="DUF1284"/>
</dbReference>
<protein>
    <submittedName>
        <fullName evidence="1">DUF1284 domain-containing protein</fullName>
    </submittedName>
</protein>
<name>A0ABU9LKJ1_9BACL</name>